<dbReference type="Proteomes" id="UP000285295">
    <property type="component" value="Unassembled WGS sequence"/>
</dbReference>
<gene>
    <name evidence="9" type="ORF">D2T29_00975</name>
    <name evidence="7" type="ORF">D2T30_01800</name>
    <name evidence="8" type="ORF">D2T31_01160</name>
    <name evidence="6" type="ORF">D2T33_02955</name>
</gene>
<dbReference type="EMBL" id="SAUW01000002">
    <property type="protein sequence ID" value="RWR14923.1"/>
    <property type="molecule type" value="Genomic_DNA"/>
</dbReference>
<keyword evidence="13" id="KW-1185">Reference proteome</keyword>
<dbReference type="Proteomes" id="UP000285710">
    <property type="component" value="Unassembled WGS sequence"/>
</dbReference>
<dbReference type="Pfam" id="PF03466">
    <property type="entry name" value="LysR_substrate"/>
    <property type="match status" value="1"/>
</dbReference>
<dbReference type="AlphaFoldDB" id="A0A443KQI8"/>
<accession>A0A443KQI8</accession>
<dbReference type="PANTHER" id="PTHR30537:SF79">
    <property type="entry name" value="TRANSCRIPTIONAL REGULATOR-RELATED"/>
    <property type="match status" value="1"/>
</dbReference>
<dbReference type="InterPro" id="IPR000847">
    <property type="entry name" value="LysR_HTH_N"/>
</dbReference>
<dbReference type="EMBL" id="SAUX01000001">
    <property type="protein sequence ID" value="RWR32617.1"/>
    <property type="molecule type" value="Genomic_DNA"/>
</dbReference>
<comment type="caution">
    <text evidence="9">The sequence shown here is derived from an EMBL/GenBank/DDBJ whole genome shotgun (WGS) entry which is preliminary data.</text>
</comment>
<organism evidence="9 10">
    <name type="scientific">Paenirhodobacter populi</name>
    <dbReference type="NCBI Taxonomy" id="2306993"/>
    <lineage>
        <taxon>Bacteria</taxon>
        <taxon>Pseudomonadati</taxon>
        <taxon>Pseudomonadota</taxon>
        <taxon>Alphaproteobacteria</taxon>
        <taxon>Rhodobacterales</taxon>
        <taxon>Rhodobacter group</taxon>
        <taxon>Paenirhodobacter</taxon>
    </lineage>
</organism>
<keyword evidence="4" id="KW-0804">Transcription</keyword>
<dbReference type="InterPro" id="IPR036388">
    <property type="entry name" value="WH-like_DNA-bd_sf"/>
</dbReference>
<dbReference type="SUPFAM" id="SSF46785">
    <property type="entry name" value="Winged helix' DNA-binding domain"/>
    <property type="match status" value="1"/>
</dbReference>
<accession>A0A443KIN3</accession>
<reference evidence="10 11" key="2">
    <citation type="submission" date="2019-01" db="EMBL/GenBank/DDBJ databases">
        <authorList>
            <person name="Li Y."/>
        </authorList>
    </citation>
    <scope>NUCLEOTIDE SEQUENCE [LARGE SCALE GENOMIC DNA]</scope>
    <source>
        <strain evidence="9 10">07D10-4-3</strain>
        <strain evidence="6 13">2D-5</strain>
        <strain evidence="8 12">D19-10-3-21</strain>
        <strain evidence="7 11">SK2B-1</strain>
    </source>
</reference>
<dbReference type="Gene3D" id="3.40.190.10">
    <property type="entry name" value="Periplasmic binding protein-like II"/>
    <property type="match status" value="2"/>
</dbReference>
<dbReference type="PROSITE" id="PS50931">
    <property type="entry name" value="HTH_LYSR"/>
    <property type="match status" value="1"/>
</dbReference>
<comment type="similarity">
    <text evidence="1">Belongs to the LysR transcriptional regulatory family.</text>
</comment>
<dbReference type="EMBL" id="SAUY01000001">
    <property type="protein sequence ID" value="RWR35078.1"/>
    <property type="molecule type" value="Genomic_DNA"/>
</dbReference>
<evidence type="ECO:0000256" key="4">
    <source>
        <dbReference type="ARBA" id="ARBA00023163"/>
    </source>
</evidence>
<evidence type="ECO:0000313" key="7">
    <source>
        <dbReference type="EMBL" id="RWR23875.1"/>
    </source>
</evidence>
<proteinExistence type="inferred from homology"/>
<sequence length="295" mass="32441">MGEIDWKHMPALTALRAFCCTAREGGFSAAARKLNVTHAAVQQQVRALEAELGVALLWREGRHLHLTAEGERLASALSDGFSMMQSAIEGLRGLHADRPLTVTLPPAFAAEWLMPRLSGFWKKHPEIALSLLPEQRITDPREVGANLGIRFGAGNWSGVVSEYLTAAPQVVVAAPELLGGRTKLSLREMSVLPWIREGDWPEQMQLLESIGLKPAALKFVDFPNEELALSAAREGIGLHLETEALIGEDVKLGWLVRIHELNDESLGYYLIWPPGPLSPAARIFIDWLKAEVQKG</sequence>
<name>A0A443KQI8_9RHOB</name>
<evidence type="ECO:0000256" key="2">
    <source>
        <dbReference type="ARBA" id="ARBA00023015"/>
    </source>
</evidence>
<evidence type="ECO:0000313" key="8">
    <source>
        <dbReference type="EMBL" id="RWR32617.1"/>
    </source>
</evidence>
<accession>A0A443JTP2</accession>
<dbReference type="Proteomes" id="UP000284451">
    <property type="component" value="Unassembled WGS sequence"/>
</dbReference>
<dbReference type="Pfam" id="PF00126">
    <property type="entry name" value="HTH_1"/>
    <property type="match status" value="1"/>
</dbReference>
<evidence type="ECO:0000259" key="5">
    <source>
        <dbReference type="PROSITE" id="PS50931"/>
    </source>
</evidence>
<dbReference type="OrthoDB" id="9813056at2"/>
<dbReference type="EMBL" id="SAUZ01000002">
    <property type="protein sequence ID" value="RWR23875.1"/>
    <property type="molecule type" value="Genomic_DNA"/>
</dbReference>
<dbReference type="PANTHER" id="PTHR30537">
    <property type="entry name" value="HTH-TYPE TRANSCRIPTIONAL REGULATOR"/>
    <property type="match status" value="1"/>
</dbReference>
<reference evidence="10 11" key="1">
    <citation type="submission" date="2019-01" db="EMBL/GenBank/DDBJ databases">
        <title>Sinorhodobacter populi sp. nov. isolated from the symptomatic bark tissue of Populus euramericana canker.</title>
        <authorList>
            <person name="Xu G."/>
        </authorList>
    </citation>
    <scope>NUCLEOTIDE SEQUENCE [LARGE SCALE GENOMIC DNA]</scope>
    <source>
        <strain evidence="9 10">07D10-4-3</strain>
        <strain evidence="6 13">2D-5</strain>
        <strain evidence="8 12">D19-10-3-21</strain>
        <strain evidence="7 11">SK2B-1</strain>
    </source>
</reference>
<dbReference type="SUPFAM" id="SSF53850">
    <property type="entry name" value="Periplasmic binding protein-like II"/>
    <property type="match status" value="1"/>
</dbReference>
<feature type="domain" description="HTH lysR-type" evidence="5">
    <location>
        <begin position="10"/>
        <end position="67"/>
    </location>
</feature>
<keyword evidence="2" id="KW-0805">Transcription regulation</keyword>
<evidence type="ECO:0000313" key="13">
    <source>
        <dbReference type="Proteomes" id="UP000285710"/>
    </source>
</evidence>
<evidence type="ECO:0000313" key="11">
    <source>
        <dbReference type="Proteomes" id="UP000284476"/>
    </source>
</evidence>
<dbReference type="GO" id="GO:0043565">
    <property type="term" value="F:sequence-specific DNA binding"/>
    <property type="evidence" value="ECO:0007669"/>
    <property type="project" value="TreeGrafter"/>
</dbReference>
<evidence type="ECO:0000313" key="9">
    <source>
        <dbReference type="EMBL" id="RWR35078.1"/>
    </source>
</evidence>
<dbReference type="InterPro" id="IPR005119">
    <property type="entry name" value="LysR_subst-bd"/>
</dbReference>
<dbReference type="PRINTS" id="PR00039">
    <property type="entry name" value="HTHLYSR"/>
</dbReference>
<dbReference type="InterPro" id="IPR036390">
    <property type="entry name" value="WH_DNA-bd_sf"/>
</dbReference>
<evidence type="ECO:0000313" key="6">
    <source>
        <dbReference type="EMBL" id="RWR14923.1"/>
    </source>
</evidence>
<dbReference type="Proteomes" id="UP000284476">
    <property type="component" value="Unassembled WGS sequence"/>
</dbReference>
<evidence type="ECO:0000256" key="1">
    <source>
        <dbReference type="ARBA" id="ARBA00009437"/>
    </source>
</evidence>
<dbReference type="InterPro" id="IPR058163">
    <property type="entry name" value="LysR-type_TF_proteobact-type"/>
</dbReference>
<keyword evidence="3" id="KW-0238">DNA-binding</keyword>
<evidence type="ECO:0000313" key="12">
    <source>
        <dbReference type="Proteomes" id="UP000285295"/>
    </source>
</evidence>
<evidence type="ECO:0000256" key="3">
    <source>
        <dbReference type="ARBA" id="ARBA00023125"/>
    </source>
</evidence>
<evidence type="ECO:0000313" key="10">
    <source>
        <dbReference type="Proteomes" id="UP000284451"/>
    </source>
</evidence>
<accession>A0A443J3N0</accession>
<dbReference type="GO" id="GO:0006351">
    <property type="term" value="P:DNA-templated transcription"/>
    <property type="evidence" value="ECO:0007669"/>
    <property type="project" value="TreeGrafter"/>
</dbReference>
<dbReference type="Gene3D" id="1.10.10.10">
    <property type="entry name" value="Winged helix-like DNA-binding domain superfamily/Winged helix DNA-binding domain"/>
    <property type="match status" value="1"/>
</dbReference>
<dbReference type="FunFam" id="1.10.10.10:FF:000001">
    <property type="entry name" value="LysR family transcriptional regulator"/>
    <property type="match status" value="1"/>
</dbReference>
<protein>
    <submittedName>
        <fullName evidence="9">LysR family transcriptional regulator</fullName>
    </submittedName>
</protein>
<dbReference type="GO" id="GO:0003700">
    <property type="term" value="F:DNA-binding transcription factor activity"/>
    <property type="evidence" value="ECO:0007669"/>
    <property type="project" value="InterPro"/>
</dbReference>